<feature type="domain" description="Flagellar hook-associated protein 2 N-terminal" evidence="6">
    <location>
        <begin position="10"/>
        <end position="106"/>
    </location>
</feature>
<keyword evidence="9" id="KW-1185">Reference proteome</keyword>
<protein>
    <recommendedName>
        <fullName evidence="5">Flagellar hook-associated protein 2</fullName>
        <shortName evidence="5">HAP2</shortName>
    </recommendedName>
    <alternativeName>
        <fullName evidence="5">Flagellar cap protein</fullName>
    </alternativeName>
</protein>
<evidence type="ECO:0000256" key="1">
    <source>
        <dbReference type="ARBA" id="ARBA00009764"/>
    </source>
</evidence>
<comment type="function">
    <text evidence="5">Required for morphogenesis and for the elongation of the flagellar filament by facilitating polymerization of the flagellin monomers at the tip of growing filament. Forms a capping structure, which prevents flagellin subunits (transported through the central channel of the flagellum) from leaking out without polymerization at the distal end.</text>
</comment>
<dbReference type="EMBL" id="BJUT01000015">
    <property type="protein sequence ID" value="GEK76458.1"/>
    <property type="molecule type" value="Genomic_DNA"/>
</dbReference>
<keyword evidence="3" id="KW-0175">Coiled coil</keyword>
<keyword evidence="8" id="KW-0282">Flagellum</keyword>
<comment type="caution">
    <text evidence="8">The sequence shown here is derived from an EMBL/GenBank/DDBJ whole genome shotgun (WGS) entry which is preliminary data.</text>
</comment>
<keyword evidence="5" id="KW-0964">Secreted</keyword>
<keyword evidence="8" id="KW-0966">Cell projection</keyword>
<organism evidence="8 9">
    <name type="scientific">Pseudoalteromonas atlantica</name>
    <name type="common">Alteromonas atlantica</name>
    <dbReference type="NCBI Taxonomy" id="288"/>
    <lineage>
        <taxon>Bacteria</taxon>
        <taxon>Pseudomonadati</taxon>
        <taxon>Pseudomonadota</taxon>
        <taxon>Gammaproteobacteria</taxon>
        <taxon>Alteromonadales</taxon>
        <taxon>Pseudoalteromonadaceae</taxon>
        <taxon>Pseudoalteromonas</taxon>
    </lineage>
</organism>
<evidence type="ECO:0000313" key="8">
    <source>
        <dbReference type="EMBL" id="GEK76458.1"/>
    </source>
</evidence>
<dbReference type="Pfam" id="PF07195">
    <property type="entry name" value="FliD_C"/>
    <property type="match status" value="1"/>
</dbReference>
<keyword evidence="8" id="KW-0969">Cilium</keyword>
<evidence type="ECO:0000259" key="7">
    <source>
        <dbReference type="Pfam" id="PF07195"/>
    </source>
</evidence>
<dbReference type="InterPro" id="IPR010809">
    <property type="entry name" value="FliD_C"/>
</dbReference>
<evidence type="ECO:0000256" key="2">
    <source>
        <dbReference type="ARBA" id="ARBA00011255"/>
    </source>
</evidence>
<reference evidence="8 9" key="1">
    <citation type="submission" date="2019-07" db="EMBL/GenBank/DDBJ databases">
        <title>Whole genome shotgun sequence of Pseudoalteromonas atlantica NBRC 103033.</title>
        <authorList>
            <person name="Hosoyama A."/>
            <person name="Uohara A."/>
            <person name="Ohji S."/>
            <person name="Ichikawa N."/>
        </authorList>
    </citation>
    <scope>NUCLEOTIDE SEQUENCE [LARGE SCALE GENOMIC DNA]</scope>
    <source>
        <strain evidence="8 9">NBRC 103033</strain>
    </source>
</reference>
<dbReference type="Proteomes" id="UP000321189">
    <property type="component" value="Unassembled WGS sequence"/>
</dbReference>
<evidence type="ECO:0000256" key="4">
    <source>
        <dbReference type="ARBA" id="ARBA00023143"/>
    </source>
</evidence>
<dbReference type="PANTHER" id="PTHR30288:SF0">
    <property type="entry name" value="FLAGELLAR HOOK-ASSOCIATED PROTEIN 2"/>
    <property type="match status" value="1"/>
</dbReference>
<comment type="subunit">
    <text evidence="2 5">Homopentamer.</text>
</comment>
<dbReference type="RefSeq" id="WP_154945357.1">
    <property type="nucleotide sequence ID" value="NZ_BJUT01000015.1"/>
</dbReference>
<accession>A0ABQ0UDA5</accession>
<dbReference type="PANTHER" id="PTHR30288">
    <property type="entry name" value="FLAGELLAR CAP/ASSEMBLY PROTEIN FLID"/>
    <property type="match status" value="1"/>
</dbReference>
<proteinExistence type="inferred from homology"/>
<comment type="subcellular location">
    <subcellularLocation>
        <location evidence="5">Secreted</location>
    </subcellularLocation>
    <subcellularLocation>
        <location evidence="5">Bacterial flagellum</location>
    </subcellularLocation>
</comment>
<dbReference type="Pfam" id="PF02465">
    <property type="entry name" value="FliD_N"/>
    <property type="match status" value="1"/>
</dbReference>
<evidence type="ECO:0000259" key="6">
    <source>
        <dbReference type="Pfam" id="PF02465"/>
    </source>
</evidence>
<dbReference type="InterPro" id="IPR003481">
    <property type="entry name" value="FliD_N"/>
</dbReference>
<sequence>MSISFNGLGSGLAVSDIVDALVNAEQAPAEARLNTTESNLTTDISAAGALKSALEQVQTAMEALGDSDNYQKRSTSGNDDFISISADEDAQPGSYNVKVDALAQAHKLSSPAFAADEAIGAGVITIGSGENSFSTVLSATNTLEDLRDQINNGPFTGSDSNDSVVATIVTSDDGQHLVLTSKETGEDNAITITVQDDDGNNTDTGGLSRLAYDVSDADPLNHTTNLTEVNAAQNAQITIDGTLTVSSNTNEFSNVIDGVDITAEKLHDADDDVSDISVTENNNNIQAGLNSFITSYNELLELSNSLGASGESGAGVMAGDSLLRGVMSKLRSEITESVDLGDGNSLSLSQLGVETDRYGVLSLNTETLNEQIDSDVDLVQQFFVGSDEDEGGFAQSFDDLMSFYTDSDGIIQNRIDSKTNQLEDIDDQRLSLASKMESLSDRLYAQYNAMDLLVASLNSTSSYVQAQLENMPGVVSNNS</sequence>
<dbReference type="InterPro" id="IPR040026">
    <property type="entry name" value="FliD"/>
</dbReference>
<comment type="similarity">
    <text evidence="1 5">Belongs to the FliD family.</text>
</comment>
<evidence type="ECO:0000256" key="3">
    <source>
        <dbReference type="ARBA" id="ARBA00023054"/>
    </source>
</evidence>
<gene>
    <name evidence="8" type="primary">fliD</name>
    <name evidence="8" type="ORF">PAT01_17620</name>
</gene>
<evidence type="ECO:0000313" key="9">
    <source>
        <dbReference type="Proteomes" id="UP000321189"/>
    </source>
</evidence>
<evidence type="ECO:0000256" key="5">
    <source>
        <dbReference type="RuleBase" id="RU362066"/>
    </source>
</evidence>
<name>A0ABQ0UDA5_PSEAF</name>
<feature type="domain" description="Flagellar hook-associated protein 2 C-terminal" evidence="7">
    <location>
        <begin position="232"/>
        <end position="459"/>
    </location>
</feature>
<keyword evidence="4 5" id="KW-0975">Bacterial flagellum</keyword>